<dbReference type="InterPro" id="IPR036397">
    <property type="entry name" value="RNaseH_sf"/>
</dbReference>
<dbReference type="InterPro" id="IPR039537">
    <property type="entry name" value="Retrotran_Ty1/copia-like"/>
</dbReference>
<dbReference type="OrthoDB" id="1938465at2759"/>
<feature type="region of interest" description="Disordered" evidence="1">
    <location>
        <begin position="511"/>
        <end position="555"/>
    </location>
</feature>
<evidence type="ECO:0000313" key="2">
    <source>
        <dbReference type="EMBL" id="RDX67286.1"/>
    </source>
</evidence>
<dbReference type="GO" id="GO:0003676">
    <property type="term" value="F:nucleic acid binding"/>
    <property type="evidence" value="ECO:0007669"/>
    <property type="project" value="InterPro"/>
</dbReference>
<feature type="non-terminal residue" evidence="2">
    <location>
        <position position="1"/>
    </location>
</feature>
<dbReference type="AlphaFoldDB" id="A0A371EMU0"/>
<dbReference type="Gene3D" id="3.30.420.10">
    <property type="entry name" value="Ribonuclease H-like superfamily/Ribonuclease H"/>
    <property type="match status" value="1"/>
</dbReference>
<dbReference type="Proteomes" id="UP000257109">
    <property type="component" value="Unassembled WGS sequence"/>
</dbReference>
<keyword evidence="3" id="KW-1185">Reference proteome</keyword>
<organism evidence="2 3">
    <name type="scientific">Mucuna pruriens</name>
    <name type="common">Velvet bean</name>
    <name type="synonym">Dolichos pruriens</name>
    <dbReference type="NCBI Taxonomy" id="157652"/>
    <lineage>
        <taxon>Eukaryota</taxon>
        <taxon>Viridiplantae</taxon>
        <taxon>Streptophyta</taxon>
        <taxon>Embryophyta</taxon>
        <taxon>Tracheophyta</taxon>
        <taxon>Spermatophyta</taxon>
        <taxon>Magnoliopsida</taxon>
        <taxon>eudicotyledons</taxon>
        <taxon>Gunneridae</taxon>
        <taxon>Pentapetalae</taxon>
        <taxon>rosids</taxon>
        <taxon>fabids</taxon>
        <taxon>Fabales</taxon>
        <taxon>Fabaceae</taxon>
        <taxon>Papilionoideae</taxon>
        <taxon>50 kb inversion clade</taxon>
        <taxon>NPAAA clade</taxon>
        <taxon>indigoferoid/millettioid clade</taxon>
        <taxon>Phaseoleae</taxon>
        <taxon>Mucuna</taxon>
    </lineage>
</organism>
<dbReference type="PANTHER" id="PTHR42648">
    <property type="entry name" value="TRANSPOSASE, PUTATIVE-RELATED"/>
    <property type="match status" value="1"/>
</dbReference>
<proteinExistence type="predicted"/>
<protein>
    <recommendedName>
        <fullName evidence="4">Integrase catalytic domain-containing protein</fullName>
    </recommendedName>
</protein>
<gene>
    <name evidence="2" type="ORF">CR513_53861</name>
</gene>
<evidence type="ECO:0008006" key="4">
    <source>
        <dbReference type="Google" id="ProtNLM"/>
    </source>
</evidence>
<evidence type="ECO:0000313" key="3">
    <source>
        <dbReference type="Proteomes" id="UP000257109"/>
    </source>
</evidence>
<dbReference type="SUPFAM" id="SSF53098">
    <property type="entry name" value="Ribonuclease H-like"/>
    <property type="match status" value="1"/>
</dbReference>
<name>A0A371EMU0_MUCPR</name>
<dbReference type="PANTHER" id="PTHR42648:SF26">
    <property type="entry name" value="INTEGRASE CATALYTIC DOMAIN-CONTAINING PROTEIN"/>
    <property type="match status" value="1"/>
</dbReference>
<reference evidence="2" key="1">
    <citation type="submission" date="2018-05" db="EMBL/GenBank/DDBJ databases">
        <title>Draft genome of Mucuna pruriens seed.</title>
        <authorList>
            <person name="Nnadi N.E."/>
            <person name="Vos R."/>
            <person name="Hasami M.H."/>
            <person name="Devisetty U.K."/>
            <person name="Aguiy J.C."/>
        </authorList>
    </citation>
    <scope>NUCLEOTIDE SEQUENCE [LARGE SCALE GENOMIC DNA]</scope>
    <source>
        <strain evidence="2">JCA_2017</strain>
    </source>
</reference>
<dbReference type="InterPro" id="IPR012337">
    <property type="entry name" value="RNaseH-like_sf"/>
</dbReference>
<comment type="caution">
    <text evidence="2">The sequence shown here is derived from an EMBL/GenBank/DDBJ whole genome shotgun (WGS) entry which is preliminary data.</text>
</comment>
<feature type="compositionally biased region" description="Low complexity" evidence="1">
    <location>
        <begin position="511"/>
        <end position="531"/>
    </location>
</feature>
<evidence type="ECO:0000256" key="1">
    <source>
        <dbReference type="SAM" id="MobiDB-lite"/>
    </source>
</evidence>
<dbReference type="EMBL" id="QJKJ01013065">
    <property type="protein sequence ID" value="RDX67286.1"/>
    <property type="molecule type" value="Genomic_DNA"/>
</dbReference>
<feature type="compositionally biased region" description="Polar residues" evidence="1">
    <location>
        <begin position="546"/>
        <end position="555"/>
    </location>
</feature>
<sequence>MAIMIPPPPSPPPLTVSSSAPLTFSHSITEKLTEDNFLLWRQQTEPAIKGHHLHSYLLNPRIPSPWEQHDQLLLSWLQSTLTSSILTQVIGCAHACELWEKFHKHFDICRLVQINCAIRPSTVKLWLNFWLTSKLLLSSGCFSSRFTLRLRVRHNLISSNIVSLQIPEVGALLLAHEARLKHYNKQVVVDAASINLLNFSISGYDCKRSSSAQLEPSELIGNGQGLSINYSGSTCFPSRVLRNNTVYFEFHPDVCLVKSQATHEVLLRGQLTQLSPSICNIVPTKNTVSFSDLNPSKNYTSFLTWHNRLRHPNVHALKLVLSQCNISIPNKSILDFVQLLVLYIVICGVLTQFSTNNYILDIPLRPFKFWGEFFTKLHNDLGVVHRLICPHTHNQNGDVECKHRHIVELGLTLLHQASLPLKFWDHGFVTVVYLNNRLPLSSINFAVPFQLLFKQLPDYKILWVFGCSCFPLLPHTTNKLDFRSHELIISKDVIFNEDLYPYPTLFPSISSTSSHDCPPSSPSTTPSPTISKHVGPSPPLPLNVHPMQTRSNRAL</sequence>
<accession>A0A371EMU0</accession>